<sequence length="83" mass="9441">MFKTNAFQENHRYLEPAAQAAALEREGHYTQAADYWNVARQNANTFENQDYARNREAFCRNFGRRVELEACAQKLAAAAAKAA</sequence>
<protein>
    <submittedName>
        <fullName evidence="1">ANR family transcriptional regulator</fullName>
    </submittedName>
</protein>
<organism evidence="1 2">
    <name type="scientific">Shewanella yunxiaonensis</name>
    <dbReference type="NCBI Taxonomy" id="2829809"/>
    <lineage>
        <taxon>Bacteria</taxon>
        <taxon>Pseudomonadati</taxon>
        <taxon>Pseudomonadota</taxon>
        <taxon>Gammaproteobacteria</taxon>
        <taxon>Alteromonadales</taxon>
        <taxon>Shewanellaceae</taxon>
        <taxon>Shewanella</taxon>
    </lineage>
</organism>
<dbReference type="RefSeq" id="WP_212595471.1">
    <property type="nucleotide sequence ID" value="NZ_CP073587.1"/>
</dbReference>
<dbReference type="EMBL" id="CP073587">
    <property type="protein sequence ID" value="QUN06457.1"/>
    <property type="molecule type" value="Genomic_DNA"/>
</dbReference>
<reference evidence="1 2" key="1">
    <citation type="submission" date="2021-04" db="EMBL/GenBank/DDBJ databases">
        <title>Novel species identification of genus Shewanella.</title>
        <authorList>
            <person name="Liu G."/>
        </authorList>
    </citation>
    <scope>NUCLEOTIDE SEQUENCE [LARGE SCALE GENOMIC DNA]</scope>
    <source>
        <strain evidence="1 2">FJAT-54481</strain>
    </source>
</reference>
<proteinExistence type="predicted"/>
<evidence type="ECO:0000313" key="2">
    <source>
        <dbReference type="Proteomes" id="UP000679575"/>
    </source>
</evidence>
<dbReference type="NCBIfam" id="NF033650">
    <property type="entry name" value="ANR_neg_reg"/>
    <property type="match status" value="1"/>
</dbReference>
<dbReference type="Proteomes" id="UP000679575">
    <property type="component" value="Chromosome"/>
</dbReference>
<name>A0ABX7YUW2_9GAMM</name>
<gene>
    <name evidence="1" type="ORF">KDN34_03060</name>
</gene>
<dbReference type="InterPro" id="IPR047666">
    <property type="entry name" value="ANR_neg_reg"/>
</dbReference>
<keyword evidence="2" id="KW-1185">Reference proteome</keyword>
<evidence type="ECO:0000313" key="1">
    <source>
        <dbReference type="EMBL" id="QUN06457.1"/>
    </source>
</evidence>
<accession>A0ABX7YUW2</accession>